<dbReference type="AlphaFoldDB" id="A0A4Q2D6N2"/>
<feature type="compositionally biased region" description="Acidic residues" evidence="2">
    <location>
        <begin position="748"/>
        <end position="760"/>
    </location>
</feature>
<dbReference type="Proteomes" id="UP000290288">
    <property type="component" value="Unassembled WGS sequence"/>
</dbReference>
<proteinExistence type="predicted"/>
<keyword evidence="1" id="KW-0677">Repeat</keyword>
<reference evidence="4 5" key="1">
    <citation type="submission" date="2019-01" db="EMBL/GenBank/DDBJ databases">
        <title>Draft genome sequence of Psathyrella aberdarensis IHI B618.</title>
        <authorList>
            <person name="Buettner E."/>
            <person name="Kellner H."/>
        </authorList>
    </citation>
    <scope>NUCLEOTIDE SEQUENCE [LARGE SCALE GENOMIC DNA]</scope>
    <source>
        <strain evidence="4 5">IHI B618</strain>
    </source>
</reference>
<dbReference type="PANTHER" id="PTHR10039:SF14">
    <property type="entry name" value="NACHT DOMAIN-CONTAINING PROTEIN"/>
    <property type="match status" value="1"/>
</dbReference>
<organism evidence="4 5">
    <name type="scientific">Candolleomyces aberdarensis</name>
    <dbReference type="NCBI Taxonomy" id="2316362"/>
    <lineage>
        <taxon>Eukaryota</taxon>
        <taxon>Fungi</taxon>
        <taxon>Dikarya</taxon>
        <taxon>Basidiomycota</taxon>
        <taxon>Agaricomycotina</taxon>
        <taxon>Agaricomycetes</taxon>
        <taxon>Agaricomycetidae</taxon>
        <taxon>Agaricales</taxon>
        <taxon>Agaricineae</taxon>
        <taxon>Psathyrellaceae</taxon>
        <taxon>Candolleomyces</taxon>
    </lineage>
</organism>
<dbReference type="Gene3D" id="3.40.50.300">
    <property type="entry name" value="P-loop containing nucleotide triphosphate hydrolases"/>
    <property type="match status" value="1"/>
</dbReference>
<feature type="compositionally biased region" description="Low complexity" evidence="2">
    <location>
        <begin position="761"/>
        <end position="772"/>
    </location>
</feature>
<feature type="domain" description="Nephrocystin 3-like N-terminal" evidence="3">
    <location>
        <begin position="108"/>
        <end position="246"/>
    </location>
</feature>
<dbReference type="Pfam" id="PF24883">
    <property type="entry name" value="NPHP3_N"/>
    <property type="match status" value="1"/>
</dbReference>
<dbReference type="PANTHER" id="PTHR10039">
    <property type="entry name" value="AMELOGENIN"/>
    <property type="match status" value="1"/>
</dbReference>
<evidence type="ECO:0000313" key="4">
    <source>
        <dbReference type="EMBL" id="RXW15127.1"/>
    </source>
</evidence>
<dbReference type="InterPro" id="IPR027417">
    <property type="entry name" value="P-loop_NTPase"/>
</dbReference>
<dbReference type="STRING" id="2316362.A0A4Q2D6N2"/>
<protein>
    <recommendedName>
        <fullName evidence="3">Nephrocystin 3-like N-terminal domain-containing protein</fullName>
    </recommendedName>
</protein>
<dbReference type="EMBL" id="SDEE01000596">
    <property type="protein sequence ID" value="RXW15127.1"/>
    <property type="molecule type" value="Genomic_DNA"/>
</dbReference>
<gene>
    <name evidence="4" type="ORF">EST38_g10731</name>
</gene>
<evidence type="ECO:0000256" key="1">
    <source>
        <dbReference type="ARBA" id="ARBA00022737"/>
    </source>
</evidence>
<keyword evidence="5" id="KW-1185">Reference proteome</keyword>
<accession>A0A4Q2D6N2</accession>
<sequence>MESALPFNVKAHLLRRRESDDKKNTKIAMMTHMPAVYNQQFSHAPIINGDIYGGVHNNIRGSALDSLQFLYQHAAMGAMHESEERCPPPLCHPGTRDVVISRVIGWYLDKHGRKKIMWVHAPLGYGKTAVAGTVKERLDAMELDFDSPVGATFFFWRSSAERNSPARFIITLAYQLAQSIPELCRGLEVAIKSKPGIVKMALEYQLIELIVKPFISLPDLDTMPNRLVIVDGIDECINSDRESLVEKKYAEDQEVVQIRVLDLIHRLQSHHLPLSFLILSRPEAWIKRHLESRPLRDVVEPVDLYEVGDHVNDVKRFVRAELSRIAESFGLERVEEEWPEEEALVRKSEGHMVYAATVIRHIDDEYSDPRQLLKGIIENAPAHRPDISHSTPFSSLYELYRQIMRSCPGRNRSLMMEVLGEVLVAGSFYDLVFEDTRYNVALGVLDRLSRRPPGSGVKALRPLHAVLWVGRGNEDSRIDKLFIHSSFTEFLESPHLSFEFAVDANKAKARLLSTMLDRMTSVITDTSGSKLEDDVVLALNNWNWLWEHGKETFLKSKTTYSDLMNKVIALDLMACIIQTYCSLPPGLYNYDCSPLYCLFEPGKPSEFFVKSMELDGCPDTLSIAQKVTSHTRSSLDSAFTFILQPTTPLALSKDAVKYLARECALHLDEVTSQPDWREHKVVRALGTPGPNRIDLCREIVDVLYERLEDSEGATKYNLLKHIYKVMVREKNPILESEDHPFNRISWIDEPESESDYESDSESLTSSTDSDEE</sequence>
<dbReference type="OrthoDB" id="3014077at2759"/>
<name>A0A4Q2D6N2_9AGAR</name>
<evidence type="ECO:0000259" key="3">
    <source>
        <dbReference type="Pfam" id="PF24883"/>
    </source>
</evidence>
<feature type="region of interest" description="Disordered" evidence="2">
    <location>
        <begin position="744"/>
        <end position="772"/>
    </location>
</feature>
<evidence type="ECO:0000313" key="5">
    <source>
        <dbReference type="Proteomes" id="UP000290288"/>
    </source>
</evidence>
<evidence type="ECO:0000256" key="2">
    <source>
        <dbReference type="SAM" id="MobiDB-lite"/>
    </source>
</evidence>
<dbReference type="InterPro" id="IPR056884">
    <property type="entry name" value="NPHP3-like_N"/>
</dbReference>
<comment type="caution">
    <text evidence="4">The sequence shown here is derived from an EMBL/GenBank/DDBJ whole genome shotgun (WGS) entry which is preliminary data.</text>
</comment>
<dbReference type="SUPFAM" id="SSF52540">
    <property type="entry name" value="P-loop containing nucleoside triphosphate hydrolases"/>
    <property type="match status" value="1"/>
</dbReference>